<gene>
    <name evidence="2" type="ORF">ACIPUP_02820</name>
    <name evidence="3" type="ORF">BSK71_05510</name>
</gene>
<name>A0A1V2R6T4_9GAMM</name>
<reference evidence="3" key="1">
    <citation type="submission" date="2016-11" db="EMBL/GenBank/DDBJ databases">
        <authorList>
            <person name="Jaros S."/>
            <person name="Januszkiewicz K."/>
            <person name="Wedrychowicz H."/>
        </authorList>
    </citation>
    <scope>NUCLEOTIDE SEQUENCE [LARGE SCALE GENOMIC DNA]</scope>
    <source>
        <strain evidence="3">ICMP 9972</strain>
    </source>
</reference>
<dbReference type="Pfam" id="PF10696">
    <property type="entry name" value="DUF2501"/>
    <property type="match status" value="1"/>
</dbReference>
<evidence type="ECO:0000313" key="4">
    <source>
        <dbReference type="Proteomes" id="UP000189286"/>
    </source>
</evidence>
<dbReference type="AlphaFoldDB" id="A0A1V2R6T4"/>
<comment type="caution">
    <text evidence="3">The sequence shown here is derived from an EMBL/GenBank/DDBJ whole genome shotgun (WGS) entry which is preliminary data.</text>
</comment>
<evidence type="ECO:0000313" key="3">
    <source>
        <dbReference type="EMBL" id="ONK07876.1"/>
    </source>
</evidence>
<sequence length="160" mass="16787">MKSIRNVVSAVGLSAFMVTGYVQASSLQDSLSSAVSQLGQNNSSSGGLSGLTGLLNGGNQTLSAGNMNNAAGILQYCVKQKLVSATNTENIKNQLLDKLGLTSQQEKQQQPDYTQGLAGLLNTRDGQQLNLNNIGNTPLAEKVKTKACDIVLKQGVKFIS</sequence>
<dbReference type="Proteomes" id="UP001617689">
    <property type="component" value="Unassembled WGS sequence"/>
</dbReference>
<dbReference type="OrthoDB" id="8565817at2"/>
<feature type="signal peptide" evidence="1">
    <location>
        <begin position="1"/>
        <end position="24"/>
    </location>
</feature>
<dbReference type="RefSeq" id="WP_039360066.1">
    <property type="nucleotide sequence ID" value="NZ_CP097896.1"/>
</dbReference>
<dbReference type="EMBL" id="MPUJ01000003">
    <property type="protein sequence ID" value="ONK07876.1"/>
    <property type="molecule type" value="Genomic_DNA"/>
</dbReference>
<organism evidence="3 4">
    <name type="scientific">Pectobacterium actinidiae</name>
    <dbReference type="NCBI Taxonomy" id="1507808"/>
    <lineage>
        <taxon>Bacteria</taxon>
        <taxon>Pseudomonadati</taxon>
        <taxon>Pseudomonadota</taxon>
        <taxon>Gammaproteobacteria</taxon>
        <taxon>Enterobacterales</taxon>
        <taxon>Pectobacteriaceae</taxon>
        <taxon>Pectobacterium</taxon>
    </lineage>
</organism>
<evidence type="ECO:0000256" key="1">
    <source>
        <dbReference type="SAM" id="SignalP"/>
    </source>
</evidence>
<protein>
    <submittedName>
        <fullName evidence="2">DUF2501 domain-containing protein</fullName>
    </submittedName>
</protein>
<proteinExistence type="predicted"/>
<evidence type="ECO:0000313" key="5">
    <source>
        <dbReference type="Proteomes" id="UP001617689"/>
    </source>
</evidence>
<keyword evidence="5" id="KW-1185">Reference proteome</keyword>
<reference evidence="2 5" key="3">
    <citation type="submission" date="2024-10" db="EMBL/GenBank/DDBJ databases">
        <authorList>
            <person name="Lu C.-H."/>
        </authorList>
    </citation>
    <scope>NUCLEOTIDE SEQUENCE [LARGE SCALE GENOMIC DNA]</scope>
    <source>
        <strain evidence="2 5">22ZTDG03-2</strain>
    </source>
</reference>
<reference evidence="4" key="2">
    <citation type="submission" date="2016-11" db="EMBL/GenBank/DDBJ databases">
        <authorList>
            <person name="Panda P."/>
            <person name="Visnovsky S."/>
            <person name="Pitman A."/>
        </authorList>
    </citation>
    <scope>NUCLEOTIDE SEQUENCE [LARGE SCALE GENOMIC DNA]</scope>
    <source>
        <strain evidence="4">ICMP 9972</strain>
    </source>
</reference>
<evidence type="ECO:0000313" key="2">
    <source>
        <dbReference type="EMBL" id="MFJ5428081.1"/>
    </source>
</evidence>
<dbReference type="EMBL" id="JBIXLL010000001">
    <property type="protein sequence ID" value="MFJ5428081.1"/>
    <property type="molecule type" value="Genomic_DNA"/>
</dbReference>
<dbReference type="InterPro" id="IPR019637">
    <property type="entry name" value="DUF2501"/>
</dbReference>
<accession>A0A1V2R6T4</accession>
<dbReference type="Proteomes" id="UP000189286">
    <property type="component" value="Unassembled WGS sequence"/>
</dbReference>
<keyword evidence="1" id="KW-0732">Signal</keyword>
<feature type="chain" id="PRO_5010746865" evidence="1">
    <location>
        <begin position="25"/>
        <end position="160"/>
    </location>
</feature>